<organism evidence="1 2">
    <name type="scientific">Candidatus Methylopumilus turicensis</name>
    <dbReference type="NCBI Taxonomy" id="1581680"/>
    <lineage>
        <taxon>Bacteria</taxon>
        <taxon>Pseudomonadati</taxon>
        <taxon>Pseudomonadota</taxon>
        <taxon>Betaproteobacteria</taxon>
        <taxon>Nitrosomonadales</taxon>
        <taxon>Methylophilaceae</taxon>
        <taxon>Candidatus Methylopumilus</taxon>
    </lineage>
</organism>
<dbReference type="EMBL" id="LN794158">
    <property type="protein sequence ID" value="CEN56488.1"/>
    <property type="molecule type" value="Genomic_DNA"/>
</dbReference>
<reference evidence="2" key="1">
    <citation type="submission" date="2014-12" db="EMBL/GenBank/DDBJ databases">
        <authorList>
            <person name="Salcher M.M."/>
        </authorList>
    </citation>
    <scope>NUCLEOTIDE SEQUENCE [LARGE SCALE GENOMIC DNA]</scope>
    <source>
        <strain evidence="2">MMS-10A-171</strain>
    </source>
</reference>
<name>A0A0B7J141_9PROT</name>
<protein>
    <submittedName>
        <fullName evidence="1">Uncharacterized protein</fullName>
    </submittedName>
</protein>
<keyword evidence="2" id="KW-1185">Reference proteome</keyword>
<dbReference type="STRING" id="1581680.BN1209_1451"/>
<dbReference type="HOGENOM" id="CLU_2356478_0_0_4"/>
<evidence type="ECO:0000313" key="2">
    <source>
        <dbReference type="Proteomes" id="UP000056322"/>
    </source>
</evidence>
<gene>
    <name evidence="1" type="ORF">BN1209_1451</name>
</gene>
<dbReference type="AlphaFoldDB" id="A0A0B7J141"/>
<dbReference type="Proteomes" id="UP000056322">
    <property type="component" value="Chromosome 1"/>
</dbReference>
<accession>A0A0B7J141</accession>
<dbReference type="KEGG" id="mbac:BN1209_1451"/>
<evidence type="ECO:0000313" key="1">
    <source>
        <dbReference type="EMBL" id="CEN56488.1"/>
    </source>
</evidence>
<sequence>MINIIQPALASIYAFRVVLKLPASNRSENLEEYPEFIAFVSKARSSGWSVNKCVKNLTIQLQEIDRYSRNNGKDITTGRKQILKACLDNWDSFASF</sequence>
<proteinExistence type="predicted"/>